<accession>A0A549SCU9</accession>
<feature type="region of interest" description="Disordered" evidence="1">
    <location>
        <begin position="1"/>
        <end position="23"/>
    </location>
</feature>
<proteinExistence type="predicted"/>
<evidence type="ECO:0000313" key="2">
    <source>
        <dbReference type="EMBL" id="TRL23866.1"/>
    </source>
</evidence>
<comment type="caution">
    <text evidence="2">The sequence shown here is derived from an EMBL/GenBank/DDBJ whole genome shotgun (WGS) entry which is preliminary data.</text>
</comment>
<organism evidence="2 3">
    <name type="scientific">Methylosinus sporium</name>
    <dbReference type="NCBI Taxonomy" id="428"/>
    <lineage>
        <taxon>Bacteria</taxon>
        <taxon>Pseudomonadati</taxon>
        <taxon>Pseudomonadota</taxon>
        <taxon>Alphaproteobacteria</taxon>
        <taxon>Hyphomicrobiales</taxon>
        <taxon>Methylocystaceae</taxon>
        <taxon>Methylosinus</taxon>
    </lineage>
</organism>
<evidence type="ECO:0000256" key="1">
    <source>
        <dbReference type="SAM" id="MobiDB-lite"/>
    </source>
</evidence>
<dbReference type="Proteomes" id="UP000316781">
    <property type="component" value="Unassembled WGS sequence"/>
</dbReference>
<feature type="non-terminal residue" evidence="2">
    <location>
        <position position="95"/>
    </location>
</feature>
<protein>
    <submittedName>
        <fullName evidence="2">Uncharacterized protein</fullName>
    </submittedName>
</protein>
<sequence length="95" mass="10405">MSVPEFNENVLNASENQDHPTSDMLSAFNDAVSFFDNLTDDEADSFETEGAPVASDRFFGYPIAVPGCHAIELADDWSDDFLNRETVVSKRSPGA</sequence>
<gene>
    <name evidence="2" type="ORF">FM996_20760</name>
</gene>
<dbReference type="AlphaFoldDB" id="A0A549SCU9"/>
<dbReference type="RefSeq" id="WP_142864619.1">
    <property type="nucleotide sequence ID" value="NZ_VJMF01000116.1"/>
</dbReference>
<dbReference type="EMBL" id="VJMF01000116">
    <property type="protein sequence ID" value="TRL23866.1"/>
    <property type="molecule type" value="Genomic_DNA"/>
</dbReference>
<reference evidence="2 3" key="1">
    <citation type="submission" date="2019-07" db="EMBL/GenBank/DDBJ databases">
        <title>Ln-dependent methylotrophs.</title>
        <authorList>
            <person name="Tani A."/>
        </authorList>
    </citation>
    <scope>NUCLEOTIDE SEQUENCE [LARGE SCALE GENOMIC DNA]</scope>
    <source>
        <strain evidence="2 3">SM89A</strain>
    </source>
</reference>
<evidence type="ECO:0000313" key="3">
    <source>
        <dbReference type="Proteomes" id="UP000316781"/>
    </source>
</evidence>
<name>A0A549SCU9_METSR</name>